<dbReference type="OrthoDB" id="5179643at2"/>
<keyword evidence="1" id="KW-0808">Transferase</keyword>
<dbReference type="Pfam" id="PF08843">
    <property type="entry name" value="AbiEii"/>
    <property type="match status" value="1"/>
</dbReference>
<dbReference type="EMBL" id="VOSL01000054">
    <property type="protein sequence ID" value="TXD34510.1"/>
    <property type="molecule type" value="Genomic_DNA"/>
</dbReference>
<dbReference type="SUPFAM" id="SSF81301">
    <property type="entry name" value="Nucleotidyltransferase"/>
    <property type="match status" value="1"/>
</dbReference>
<gene>
    <name evidence="1" type="ORF">FRC96_12865</name>
</gene>
<organism evidence="1 2">
    <name type="scientific">Lujinxingia vulgaris</name>
    <dbReference type="NCBI Taxonomy" id="2600176"/>
    <lineage>
        <taxon>Bacteria</taxon>
        <taxon>Deltaproteobacteria</taxon>
        <taxon>Bradymonadales</taxon>
        <taxon>Lujinxingiaceae</taxon>
        <taxon>Lujinxingia</taxon>
    </lineage>
</organism>
<comment type="caution">
    <text evidence="1">The sequence shown here is derived from an EMBL/GenBank/DDBJ whole genome shotgun (WGS) entry which is preliminary data.</text>
</comment>
<evidence type="ECO:0000313" key="2">
    <source>
        <dbReference type="Proteomes" id="UP000321046"/>
    </source>
</evidence>
<dbReference type="Gene3D" id="3.30.460.40">
    <property type="match status" value="1"/>
</dbReference>
<accession>A0A5C6X4J2</accession>
<protein>
    <submittedName>
        <fullName evidence="1">Nucleotidyl transferase AbiEii/AbiGii toxin family protein</fullName>
    </submittedName>
</protein>
<proteinExistence type="predicted"/>
<dbReference type="InterPro" id="IPR014942">
    <property type="entry name" value="AbiEii"/>
</dbReference>
<reference evidence="1 2" key="1">
    <citation type="submission" date="2019-08" db="EMBL/GenBank/DDBJ databases">
        <title>Bradymonadales sp. TMQ2.</title>
        <authorList>
            <person name="Liang Q."/>
        </authorList>
    </citation>
    <scope>NUCLEOTIDE SEQUENCE [LARGE SCALE GENOMIC DNA]</scope>
    <source>
        <strain evidence="1 2">TMQ2</strain>
    </source>
</reference>
<dbReference type="GO" id="GO:0016740">
    <property type="term" value="F:transferase activity"/>
    <property type="evidence" value="ECO:0007669"/>
    <property type="project" value="UniProtKB-KW"/>
</dbReference>
<sequence length="116" mass="12767">MINELFESLSIVRDTFEDMGTAWALVGGLAVSCYVDPRFTRDIDVAVAVKNDADAESFLHAWQSRGYVLSAVMEQDAVGGYPQRARHASAARSGSMSTCSLPRPASKWKLLSKLRR</sequence>
<dbReference type="Proteomes" id="UP000321046">
    <property type="component" value="Unassembled WGS sequence"/>
</dbReference>
<name>A0A5C6X4J2_9DELT</name>
<dbReference type="InterPro" id="IPR043519">
    <property type="entry name" value="NT_sf"/>
</dbReference>
<evidence type="ECO:0000313" key="1">
    <source>
        <dbReference type="EMBL" id="TXD34510.1"/>
    </source>
</evidence>
<dbReference type="AlphaFoldDB" id="A0A5C6X4J2"/>